<dbReference type="EMBL" id="CP101751">
    <property type="protein sequence ID" value="UUC44624.1"/>
    <property type="molecule type" value="Genomic_DNA"/>
</dbReference>
<organism evidence="1 2">
    <name type="scientific">Flavobacterium cerinum</name>
    <dbReference type="NCBI Taxonomy" id="2502784"/>
    <lineage>
        <taxon>Bacteria</taxon>
        <taxon>Pseudomonadati</taxon>
        <taxon>Bacteroidota</taxon>
        <taxon>Flavobacteriia</taxon>
        <taxon>Flavobacteriales</taxon>
        <taxon>Flavobacteriaceae</taxon>
        <taxon>Flavobacterium</taxon>
    </lineage>
</organism>
<accession>A0ABY5IPQ7</accession>
<sequence>MTTQKLKVKHFDVIPMSATAQEQFALVAASIKDQELFAGKIKSAKKVLSRVKRLPL</sequence>
<dbReference type="RefSeq" id="WP_256550304.1">
    <property type="nucleotide sequence ID" value="NZ_CP101751.1"/>
</dbReference>
<name>A0ABY5IPQ7_9FLAO</name>
<keyword evidence="2" id="KW-1185">Reference proteome</keyword>
<protein>
    <submittedName>
        <fullName evidence="1">Uncharacterized protein</fullName>
    </submittedName>
</protein>
<evidence type="ECO:0000313" key="1">
    <source>
        <dbReference type="EMBL" id="UUC44624.1"/>
    </source>
</evidence>
<reference evidence="1" key="1">
    <citation type="submission" date="2022-07" db="EMBL/GenBank/DDBJ databases">
        <title>Isolation, identification, and degradation of a PFOSA degrading strain from sewage treatment plant.</title>
        <authorList>
            <person name="Zhang L."/>
            <person name="Huo Y."/>
        </authorList>
    </citation>
    <scope>NUCLEOTIDE SEQUENCE</scope>
    <source>
        <strain evidence="1">C1</strain>
    </source>
</reference>
<dbReference type="Proteomes" id="UP001059844">
    <property type="component" value="Chromosome"/>
</dbReference>
<evidence type="ECO:0000313" key="2">
    <source>
        <dbReference type="Proteomes" id="UP001059844"/>
    </source>
</evidence>
<proteinExistence type="predicted"/>
<gene>
    <name evidence="1" type="ORF">NOX80_13405</name>
</gene>